<reference evidence="1 2" key="1">
    <citation type="submission" date="2021-03" db="EMBL/GenBank/DDBJ databases">
        <title>Genomic Encyclopedia of Type Strains, Phase IV (KMG-IV): sequencing the most valuable type-strain genomes for metagenomic binning, comparative biology and taxonomic classification.</title>
        <authorList>
            <person name="Goeker M."/>
        </authorList>
    </citation>
    <scope>NUCLEOTIDE SEQUENCE [LARGE SCALE GENOMIC DNA]</scope>
    <source>
        <strain evidence="1 2">DSM 6139</strain>
    </source>
</reference>
<dbReference type="Pfam" id="PF06949">
    <property type="entry name" value="DUF1292"/>
    <property type="match status" value="1"/>
</dbReference>
<gene>
    <name evidence="1" type="ORF">J2Z34_002524</name>
</gene>
<dbReference type="Proteomes" id="UP001519271">
    <property type="component" value="Unassembled WGS sequence"/>
</dbReference>
<proteinExistence type="predicted"/>
<evidence type="ECO:0000313" key="2">
    <source>
        <dbReference type="Proteomes" id="UP001519271"/>
    </source>
</evidence>
<organism evidence="1 2">
    <name type="scientific">Youngiibacter multivorans</name>
    <dbReference type="NCBI Taxonomy" id="937251"/>
    <lineage>
        <taxon>Bacteria</taxon>
        <taxon>Bacillati</taxon>
        <taxon>Bacillota</taxon>
        <taxon>Clostridia</taxon>
        <taxon>Eubacteriales</taxon>
        <taxon>Clostridiaceae</taxon>
        <taxon>Youngiibacter</taxon>
    </lineage>
</organism>
<evidence type="ECO:0008006" key="3">
    <source>
        <dbReference type="Google" id="ProtNLM"/>
    </source>
</evidence>
<dbReference type="RefSeq" id="WP_209460204.1">
    <property type="nucleotide sequence ID" value="NZ_JAGGKC010000022.1"/>
</dbReference>
<dbReference type="InterPro" id="IPR009711">
    <property type="entry name" value="UPF0473"/>
</dbReference>
<sequence>MTDINKDKELEAGCCCCGGSEADESCCGSEATNEEGCCCEGESTGCNCMDEPGHHHEHGPGCDHDHDHEHEHMVTFENEDGTTSEYPVVDEFEFDGELYVLVLNSDETVTPLKSMGEDGELVFLTEEEFEVVANAYNELLDAEDEDEDEEEKEEE</sequence>
<dbReference type="EMBL" id="JAGGKC010000022">
    <property type="protein sequence ID" value="MBP1920026.1"/>
    <property type="molecule type" value="Genomic_DNA"/>
</dbReference>
<accession>A0ABS4G642</accession>
<evidence type="ECO:0000313" key="1">
    <source>
        <dbReference type="EMBL" id="MBP1920026.1"/>
    </source>
</evidence>
<comment type="caution">
    <text evidence="1">The sequence shown here is derived from an EMBL/GenBank/DDBJ whole genome shotgun (WGS) entry which is preliminary data.</text>
</comment>
<keyword evidence="2" id="KW-1185">Reference proteome</keyword>
<protein>
    <recommendedName>
        <fullName evidence="3">DUF1292 domain-containing protein</fullName>
    </recommendedName>
</protein>
<name>A0ABS4G642_9CLOT</name>